<dbReference type="AlphaFoldDB" id="A0A803GCQ4"/>
<dbReference type="GO" id="GO:0048038">
    <property type="term" value="F:quinone binding"/>
    <property type="evidence" value="ECO:0007669"/>
    <property type="project" value="UniProtKB-UniRule"/>
</dbReference>
<dbReference type="PANTHER" id="PTHR33269">
    <property type="entry name" value="NADH-UBIQUINONE OXIDOREDUCTASE CHAIN 6"/>
    <property type="match status" value="1"/>
</dbReference>
<evidence type="ECO:0000313" key="5">
    <source>
        <dbReference type="EMBL" id="VFP88059.1"/>
    </source>
</evidence>
<feature type="transmembrane region" description="Helical" evidence="4">
    <location>
        <begin position="56"/>
        <end position="74"/>
    </location>
</feature>
<keyword evidence="5" id="KW-0560">Oxidoreductase</keyword>
<gene>
    <name evidence="5" type="primary">nuoJ</name>
    <name evidence="5" type="ORF">BUCIPICE3303_111</name>
</gene>
<dbReference type="GO" id="GO:0005886">
    <property type="term" value="C:plasma membrane"/>
    <property type="evidence" value="ECO:0007669"/>
    <property type="project" value="UniProtKB-SubCell"/>
</dbReference>
<proteinExistence type="inferred from homology"/>
<dbReference type="RefSeq" id="WP_154049181.1">
    <property type="nucleotide sequence ID" value="NZ_LR217739.1"/>
</dbReference>
<sequence length="168" mass="19562">MVIVFYLLSCLSIFFSFLIMIGINPIYSLLYLILLIFSISGIFFTLGSVFLGTLKIIIYAGAIIVLFVFVVMLIRNNIHNSTILLNKSNNFYDIFSYTCIVFILFILFIQFISEKNKILIFKIFLIKNTGILLFNKYIFLVEFISLLLLSSVLLVYFFIKKIRFIFTS</sequence>
<evidence type="ECO:0000256" key="1">
    <source>
        <dbReference type="ARBA" id="ARBA00005698"/>
    </source>
</evidence>
<accession>A0A803GCQ4</accession>
<feature type="transmembrane region" description="Helical" evidence="4">
    <location>
        <begin position="94"/>
        <end position="112"/>
    </location>
</feature>
<dbReference type="InterPro" id="IPR001457">
    <property type="entry name" value="NADH_UbQ/plastoQ_OxRdtase_su6"/>
</dbReference>
<keyword evidence="4" id="KW-1003">Cell membrane</keyword>
<comment type="function">
    <text evidence="4">NDH-1 shuttles electrons from NADH, via FMN and iron-sulfur (Fe-S) centers, to quinones in the respiratory chain. Couples the redox reaction to proton translocation (for every two electrons transferred, four hydrogen ions are translocated across the cytoplasmic membrane), and thus conserves the redox energy in a proton gradient.</text>
</comment>
<feature type="transmembrane region" description="Helical" evidence="4">
    <location>
        <begin position="6"/>
        <end position="23"/>
    </location>
</feature>
<evidence type="ECO:0000256" key="2">
    <source>
        <dbReference type="ARBA" id="ARBA00019907"/>
    </source>
</evidence>
<comment type="subunit">
    <text evidence="3">Composed of 13 different subunits. Subunits NuoA, H, J, K, L, M, N constitute the membrane sector of the complex.</text>
</comment>
<evidence type="ECO:0000256" key="4">
    <source>
        <dbReference type="RuleBase" id="RU004429"/>
    </source>
</evidence>
<keyword evidence="4" id="KW-0520">NAD</keyword>
<dbReference type="PANTHER" id="PTHR33269:SF17">
    <property type="entry name" value="NADH-UBIQUINONE OXIDOREDUCTASE CHAIN 6"/>
    <property type="match status" value="1"/>
</dbReference>
<dbReference type="Gene3D" id="1.20.120.1200">
    <property type="entry name" value="NADH-ubiquinone/plastoquinone oxidoreductase chain 6, subunit NuoJ"/>
    <property type="match status" value="1"/>
</dbReference>
<feature type="transmembrane region" description="Helical" evidence="4">
    <location>
        <begin position="30"/>
        <end position="50"/>
    </location>
</feature>
<reference evidence="5 6" key="1">
    <citation type="submission" date="2019-02" db="EMBL/GenBank/DDBJ databases">
        <authorList>
            <person name="Manzano-Marin A."/>
            <person name="Manzano-Marin A."/>
        </authorList>
    </citation>
    <scope>NUCLEOTIDE SEQUENCE [LARGE SCALE GENOMIC DNA]</scope>
    <source>
        <strain evidence="5 6">BuCipiceae</strain>
    </source>
</reference>
<dbReference type="GO" id="GO:0008137">
    <property type="term" value="F:NADH dehydrogenase (ubiquinone) activity"/>
    <property type="evidence" value="ECO:0007669"/>
    <property type="project" value="UniProtKB-UniRule"/>
</dbReference>
<dbReference type="GO" id="GO:0016491">
    <property type="term" value="F:oxidoreductase activity"/>
    <property type="evidence" value="ECO:0007669"/>
    <property type="project" value="UniProtKB-KW"/>
</dbReference>
<protein>
    <recommendedName>
        <fullName evidence="2 4">NADH-quinone oxidoreductase subunit J</fullName>
        <ecNumber evidence="4">7.1.1.-</ecNumber>
    </recommendedName>
</protein>
<dbReference type="Proteomes" id="UP000294455">
    <property type="component" value="Chromosome"/>
</dbReference>
<dbReference type="InterPro" id="IPR042106">
    <property type="entry name" value="Nuo/plastoQ_OxRdtase_6_NuoJ"/>
</dbReference>
<dbReference type="EMBL" id="LR217739">
    <property type="protein sequence ID" value="VFP88059.1"/>
    <property type="molecule type" value="Genomic_DNA"/>
</dbReference>
<name>A0A803GCQ4_9GAMM</name>
<keyword evidence="4" id="KW-1133">Transmembrane helix</keyword>
<evidence type="ECO:0000313" key="6">
    <source>
        <dbReference type="Proteomes" id="UP000294455"/>
    </source>
</evidence>
<keyword evidence="4" id="KW-0812">Transmembrane</keyword>
<keyword evidence="4" id="KW-0874">Quinone</keyword>
<comment type="subcellular location">
    <subcellularLocation>
        <location evidence="4">Cell membrane</location>
        <topology evidence="4">Multi-pass membrane protein</topology>
    </subcellularLocation>
</comment>
<organism evidence="5 6">
    <name type="scientific">Buchnera aphidicola</name>
    <name type="common">Cinara piceae</name>
    <dbReference type="NCBI Taxonomy" id="1660043"/>
    <lineage>
        <taxon>Bacteria</taxon>
        <taxon>Pseudomonadati</taxon>
        <taxon>Pseudomonadota</taxon>
        <taxon>Gammaproteobacteria</taxon>
        <taxon>Enterobacterales</taxon>
        <taxon>Erwiniaceae</taxon>
        <taxon>Buchnera</taxon>
    </lineage>
</organism>
<comment type="catalytic activity">
    <reaction evidence="4">
        <text>a quinone + NADH + 5 H(+)(in) = a quinol + NAD(+) + 4 H(+)(out)</text>
        <dbReference type="Rhea" id="RHEA:57888"/>
        <dbReference type="ChEBI" id="CHEBI:15378"/>
        <dbReference type="ChEBI" id="CHEBI:24646"/>
        <dbReference type="ChEBI" id="CHEBI:57540"/>
        <dbReference type="ChEBI" id="CHEBI:57945"/>
        <dbReference type="ChEBI" id="CHEBI:132124"/>
    </reaction>
</comment>
<dbReference type="Pfam" id="PF00499">
    <property type="entry name" value="Oxidored_q3"/>
    <property type="match status" value="1"/>
</dbReference>
<dbReference type="EC" id="7.1.1.-" evidence="4"/>
<keyword evidence="4" id="KW-0472">Membrane</keyword>
<feature type="transmembrane region" description="Helical" evidence="4">
    <location>
        <begin position="137"/>
        <end position="159"/>
    </location>
</feature>
<comment type="similarity">
    <text evidence="1 4">Belongs to the complex I subunit 6 family.</text>
</comment>
<evidence type="ECO:0000256" key="3">
    <source>
        <dbReference type="ARBA" id="ARBA00025811"/>
    </source>
</evidence>